<feature type="binding site" evidence="9">
    <location>
        <position position="167"/>
    </location>
    <ligand>
        <name>Mg(2+)</name>
        <dbReference type="ChEBI" id="CHEBI:18420"/>
    </ligand>
</feature>
<keyword evidence="5 7" id="KW-1133">Transmembrane helix</keyword>
<feature type="transmembrane region" description="Helical" evidence="7">
    <location>
        <begin position="199"/>
        <end position="216"/>
    </location>
</feature>
<reference evidence="10" key="2">
    <citation type="journal article" date="2021" name="PeerJ">
        <title>Extensive microbial diversity within the chicken gut microbiome revealed by metagenomics and culture.</title>
        <authorList>
            <person name="Gilroy R."/>
            <person name="Ravi A."/>
            <person name="Getino M."/>
            <person name="Pursley I."/>
            <person name="Horton D.L."/>
            <person name="Alikhan N.F."/>
            <person name="Baker D."/>
            <person name="Gharbi K."/>
            <person name="Hall N."/>
            <person name="Watson M."/>
            <person name="Adriaenssens E.M."/>
            <person name="Foster-Nyarko E."/>
            <person name="Jarju S."/>
            <person name="Secka A."/>
            <person name="Antonio M."/>
            <person name="Oren A."/>
            <person name="Chaudhuri R.R."/>
            <person name="La Ragione R."/>
            <person name="Hildebrand F."/>
            <person name="Pallen M.J."/>
        </authorList>
    </citation>
    <scope>NUCLEOTIDE SEQUENCE</scope>
    <source>
        <strain evidence="10">CHK160-1198</strain>
    </source>
</reference>
<keyword evidence="7" id="KW-0133">Cell shape</keyword>
<keyword evidence="7" id="KW-0961">Cell wall biogenesis/degradation</keyword>
<dbReference type="HAMAP" id="MF_00038">
    <property type="entry name" value="MraY"/>
    <property type="match status" value="1"/>
</dbReference>
<evidence type="ECO:0000256" key="1">
    <source>
        <dbReference type="ARBA" id="ARBA00004141"/>
    </source>
</evidence>
<comment type="similarity">
    <text evidence="2 7">Belongs to the glycosyltransferase 4 family. MraY subfamily.</text>
</comment>
<dbReference type="PANTHER" id="PTHR22926">
    <property type="entry name" value="PHOSPHO-N-ACETYLMURAMOYL-PENTAPEPTIDE-TRANSFERASE"/>
    <property type="match status" value="1"/>
</dbReference>
<evidence type="ECO:0000256" key="3">
    <source>
        <dbReference type="ARBA" id="ARBA00022679"/>
    </source>
</evidence>
<protein>
    <recommendedName>
        <fullName evidence="7 8">Phospho-N-acetylmuramoyl-pentapeptide-transferase</fullName>
        <ecNumber evidence="7 8">2.7.8.13</ecNumber>
    </recommendedName>
    <alternativeName>
        <fullName evidence="7">UDP-MurNAc-pentapeptide phosphotransferase</fullName>
    </alternativeName>
</protein>
<keyword evidence="7" id="KW-0132">Cell division</keyword>
<gene>
    <name evidence="7" type="primary">mraY</name>
    <name evidence="10" type="ORF">IAB06_00725</name>
</gene>
<dbReference type="GO" id="GO:0071555">
    <property type="term" value="P:cell wall organization"/>
    <property type="evidence" value="ECO:0007669"/>
    <property type="project" value="UniProtKB-KW"/>
</dbReference>
<reference evidence="10" key="1">
    <citation type="submission" date="2020-10" db="EMBL/GenBank/DDBJ databases">
        <authorList>
            <person name="Gilroy R."/>
        </authorList>
    </citation>
    <scope>NUCLEOTIDE SEQUENCE</scope>
    <source>
        <strain evidence="10">CHK160-1198</strain>
    </source>
</reference>
<dbReference type="PROSITE" id="PS01347">
    <property type="entry name" value="MRAY_1"/>
    <property type="match status" value="1"/>
</dbReference>
<comment type="cofactor">
    <cofactor evidence="7 9">
        <name>Mg(2+)</name>
        <dbReference type="ChEBI" id="CHEBI:18420"/>
    </cofactor>
</comment>
<dbReference type="InterPro" id="IPR018480">
    <property type="entry name" value="PNAcMuramoyl-5peptid_Trfase_CS"/>
</dbReference>
<feature type="transmembrane region" description="Helical" evidence="7">
    <location>
        <begin position="175"/>
        <end position="193"/>
    </location>
</feature>
<comment type="catalytic activity">
    <reaction evidence="7">
        <text>UDP-N-acetyl-alpha-D-muramoyl-L-alanyl-gamma-D-glutamyl-meso-2,6-diaminopimeloyl-D-alanyl-D-alanine + di-trans,octa-cis-undecaprenyl phosphate = di-trans,octa-cis-undecaprenyl diphospho-N-acetyl-alpha-D-muramoyl-L-alanyl-D-glutamyl-meso-2,6-diaminopimeloyl-D-alanyl-D-alanine + UMP</text>
        <dbReference type="Rhea" id="RHEA:28386"/>
        <dbReference type="ChEBI" id="CHEBI:57865"/>
        <dbReference type="ChEBI" id="CHEBI:60392"/>
        <dbReference type="ChEBI" id="CHEBI:61386"/>
        <dbReference type="ChEBI" id="CHEBI:61387"/>
        <dbReference type="EC" id="2.7.8.13"/>
    </reaction>
</comment>
<dbReference type="AlphaFoldDB" id="A0A9D1MN12"/>
<evidence type="ECO:0000313" key="11">
    <source>
        <dbReference type="Proteomes" id="UP000824099"/>
    </source>
</evidence>
<dbReference type="GO" id="GO:0005886">
    <property type="term" value="C:plasma membrane"/>
    <property type="evidence" value="ECO:0007669"/>
    <property type="project" value="UniProtKB-SubCell"/>
</dbReference>
<keyword evidence="7" id="KW-0573">Peptidoglycan synthesis</keyword>
<evidence type="ECO:0000256" key="9">
    <source>
        <dbReference type="PIRSR" id="PIRSR600715-1"/>
    </source>
</evidence>
<feature type="transmembrane region" description="Helical" evidence="7">
    <location>
        <begin position="112"/>
        <end position="130"/>
    </location>
</feature>
<comment type="pathway">
    <text evidence="7">Cell wall biogenesis; peptidoglycan biosynthesis.</text>
</comment>
<dbReference type="GO" id="GO:0051301">
    <property type="term" value="P:cell division"/>
    <property type="evidence" value="ECO:0007669"/>
    <property type="project" value="UniProtKB-KW"/>
</dbReference>
<organism evidence="10 11">
    <name type="scientific">Candidatus Avacidaminococcus intestinavium</name>
    <dbReference type="NCBI Taxonomy" id="2840684"/>
    <lineage>
        <taxon>Bacteria</taxon>
        <taxon>Bacillati</taxon>
        <taxon>Bacillota</taxon>
        <taxon>Negativicutes</taxon>
        <taxon>Acidaminococcales</taxon>
        <taxon>Acidaminococcaceae</taxon>
        <taxon>Acidaminococcaceae incertae sedis</taxon>
        <taxon>Candidatus Avacidaminococcus</taxon>
    </lineage>
</organism>
<dbReference type="NCBIfam" id="TIGR00445">
    <property type="entry name" value="mraY"/>
    <property type="match status" value="1"/>
</dbReference>
<feature type="transmembrane region" description="Helical" evidence="7">
    <location>
        <begin position="249"/>
        <end position="273"/>
    </location>
</feature>
<feature type="transmembrane region" description="Helical" evidence="7">
    <location>
        <begin position="6"/>
        <end position="27"/>
    </location>
</feature>
<proteinExistence type="inferred from homology"/>
<keyword evidence="7" id="KW-0131">Cell cycle</keyword>
<dbReference type="InterPro" id="IPR000715">
    <property type="entry name" value="Glycosyl_transferase_4"/>
</dbReference>
<accession>A0A9D1MN12</accession>
<dbReference type="GO" id="GO:0008360">
    <property type="term" value="P:regulation of cell shape"/>
    <property type="evidence" value="ECO:0007669"/>
    <property type="project" value="UniProtKB-KW"/>
</dbReference>
<keyword evidence="4 7" id="KW-0812">Transmembrane</keyword>
<dbReference type="EMBL" id="DVNI01000009">
    <property type="protein sequence ID" value="HIU63553.1"/>
    <property type="molecule type" value="Genomic_DNA"/>
</dbReference>
<dbReference type="Proteomes" id="UP000824099">
    <property type="component" value="Unassembled WGS sequence"/>
</dbReference>
<dbReference type="Pfam" id="PF00953">
    <property type="entry name" value="Glycos_transf_4"/>
    <property type="match status" value="1"/>
</dbReference>
<evidence type="ECO:0000313" key="10">
    <source>
        <dbReference type="EMBL" id="HIU63553.1"/>
    </source>
</evidence>
<dbReference type="CDD" id="cd06852">
    <property type="entry name" value="GT_MraY"/>
    <property type="match status" value="1"/>
</dbReference>
<comment type="subcellular location">
    <subcellularLocation>
        <location evidence="7">Cell membrane</location>
        <topology evidence="7">Multi-pass membrane protein</topology>
    </subcellularLocation>
    <subcellularLocation>
        <location evidence="1">Membrane</location>
        <topology evidence="1">Multi-pass membrane protein</topology>
    </subcellularLocation>
</comment>
<name>A0A9D1MN12_9FIRM</name>
<dbReference type="GO" id="GO:0046872">
    <property type="term" value="F:metal ion binding"/>
    <property type="evidence" value="ECO:0007669"/>
    <property type="project" value="UniProtKB-KW"/>
</dbReference>
<feature type="binding site" evidence="9">
    <location>
        <position position="227"/>
    </location>
    <ligand>
        <name>Mg(2+)</name>
        <dbReference type="ChEBI" id="CHEBI:18420"/>
    </ligand>
</feature>
<comment type="caution">
    <text evidence="10">The sequence shown here is derived from an EMBL/GenBank/DDBJ whole genome shotgun (WGS) entry which is preliminary data.</text>
</comment>
<dbReference type="PANTHER" id="PTHR22926:SF5">
    <property type="entry name" value="PHOSPHO-N-ACETYLMURAMOYL-PENTAPEPTIDE-TRANSFERASE HOMOLOG"/>
    <property type="match status" value="1"/>
</dbReference>
<feature type="transmembrane region" description="Helical" evidence="7">
    <location>
        <begin position="150"/>
        <end position="168"/>
    </location>
</feature>
<evidence type="ECO:0000256" key="7">
    <source>
        <dbReference type="HAMAP-Rule" id="MF_00038"/>
    </source>
</evidence>
<dbReference type="InterPro" id="IPR003524">
    <property type="entry name" value="PNAcMuramoyl-5peptid_Trfase"/>
</dbReference>
<feature type="transmembrane region" description="Helical" evidence="7">
    <location>
        <begin position="48"/>
        <end position="69"/>
    </location>
</feature>
<evidence type="ECO:0000256" key="4">
    <source>
        <dbReference type="ARBA" id="ARBA00022692"/>
    </source>
</evidence>
<comment type="function">
    <text evidence="7">Catalyzes the initial step of the lipid cycle reactions in the biosynthesis of the cell wall peptidoglycan: transfers peptidoglycan precursor phospho-MurNAc-pentapeptide from UDP-MurNAc-pentapeptide onto the lipid carrier undecaprenyl phosphate, yielding undecaprenyl-pyrophosphoryl-MurNAc-pentapeptide, known as lipid I.</text>
</comment>
<keyword evidence="6 7" id="KW-0472">Membrane</keyword>
<evidence type="ECO:0000256" key="2">
    <source>
        <dbReference type="ARBA" id="ARBA00005583"/>
    </source>
</evidence>
<feature type="transmembrane region" description="Helical" evidence="7">
    <location>
        <begin position="302"/>
        <end position="321"/>
    </location>
</feature>
<dbReference type="GO" id="GO:0009252">
    <property type="term" value="P:peptidoglycan biosynthetic process"/>
    <property type="evidence" value="ECO:0007669"/>
    <property type="project" value="UniProtKB-UniRule"/>
</dbReference>
<sequence>MDVRLWGAFLTAFAFCAVCGPFLIPFLRKLKFGQSIRDCGPKEHLKKTGTPTMGGLLIIAAILISTILWADFTPMMLVVLVLTVGHGVIGFIDDYIKVILKRNLGLTARQKFLMQFCLAGIYLLYVESTSNHDFLVQLPGSNTFFDLGLWYYPFALLLLVGTTNAVNLTDGLDGLVSFVTIPIALAYMLLAQWTGQSDLAIFALALAGACLGFLLFNHYPAKVFMGDTGSLAIGGGIAALALLTKTELLLVVIGIVYVLEALSVIIQVTYFRFSGGKRIFRMSPLHHHFELGGWHETKVVKVFSLISLLAACCGLLLFFVGRS</sequence>
<evidence type="ECO:0000256" key="6">
    <source>
        <dbReference type="ARBA" id="ARBA00023136"/>
    </source>
</evidence>
<keyword evidence="7" id="KW-1003">Cell membrane</keyword>
<dbReference type="Pfam" id="PF10555">
    <property type="entry name" value="MraY_sig1"/>
    <property type="match status" value="1"/>
</dbReference>
<dbReference type="PROSITE" id="PS01348">
    <property type="entry name" value="MRAY_2"/>
    <property type="match status" value="1"/>
</dbReference>
<keyword evidence="3 7" id="KW-0808">Transferase</keyword>
<dbReference type="EC" id="2.7.8.13" evidence="7 8"/>
<feature type="transmembrane region" description="Helical" evidence="7">
    <location>
        <begin position="75"/>
        <end position="92"/>
    </location>
</feature>
<evidence type="ECO:0000256" key="8">
    <source>
        <dbReference type="NCBIfam" id="TIGR00445"/>
    </source>
</evidence>
<evidence type="ECO:0000256" key="5">
    <source>
        <dbReference type="ARBA" id="ARBA00022989"/>
    </source>
</evidence>
<keyword evidence="7 9" id="KW-0479">Metal-binding</keyword>
<dbReference type="GO" id="GO:0008963">
    <property type="term" value="F:phospho-N-acetylmuramoyl-pentapeptide-transferase activity"/>
    <property type="evidence" value="ECO:0007669"/>
    <property type="project" value="UniProtKB-UniRule"/>
</dbReference>
<keyword evidence="7 9" id="KW-0460">Magnesium</keyword>